<dbReference type="PANTHER" id="PTHR47735">
    <property type="entry name" value="POTASSIUM VOLTAGE-GATED CHANNEL SUBFAMILY KQT MEMBER 4"/>
    <property type="match status" value="1"/>
</dbReference>
<evidence type="ECO:0000256" key="10">
    <source>
        <dbReference type="ARBA" id="ARBA00023065"/>
    </source>
</evidence>
<feature type="transmembrane region" description="Helical" evidence="15">
    <location>
        <begin position="134"/>
        <end position="151"/>
    </location>
</feature>
<feature type="domain" description="Ion transport" evidence="16">
    <location>
        <begin position="60"/>
        <end position="288"/>
    </location>
</feature>
<dbReference type="Proteomes" id="UP000265040">
    <property type="component" value="Chromosome 11"/>
</dbReference>
<evidence type="ECO:0000256" key="13">
    <source>
        <dbReference type="ARBA" id="ARBA00034430"/>
    </source>
</evidence>
<feature type="region of interest" description="Disordered" evidence="14">
    <location>
        <begin position="498"/>
        <end position="519"/>
    </location>
</feature>
<keyword evidence="4" id="KW-0633">Potassium transport</keyword>
<feature type="domain" description="Potassium channel voltage dependent KCNQ C-terminal" evidence="17">
    <location>
        <begin position="372"/>
        <end position="558"/>
    </location>
</feature>
<dbReference type="FunFam" id="1.20.120.350:FF:000017">
    <property type="entry name" value="potassium voltage-gated channel subfamily KQT member 1"/>
    <property type="match status" value="1"/>
</dbReference>
<feature type="region of interest" description="Disordered" evidence="14">
    <location>
        <begin position="578"/>
        <end position="603"/>
    </location>
</feature>
<accession>A0A7N6APQ0</accession>
<feature type="transmembrane region" description="Helical" evidence="15">
    <location>
        <begin position="59"/>
        <end position="81"/>
    </location>
</feature>
<evidence type="ECO:0000256" key="4">
    <source>
        <dbReference type="ARBA" id="ARBA00022538"/>
    </source>
</evidence>
<evidence type="ECO:0000313" key="19">
    <source>
        <dbReference type="Proteomes" id="UP000265040"/>
    </source>
</evidence>
<dbReference type="AlphaFoldDB" id="A0A7N6APQ0"/>
<dbReference type="Pfam" id="PF00520">
    <property type="entry name" value="Ion_trans"/>
    <property type="match status" value="1"/>
</dbReference>
<feature type="compositionally biased region" description="Polar residues" evidence="14">
    <location>
        <begin position="348"/>
        <end position="358"/>
    </location>
</feature>
<evidence type="ECO:0008006" key="20">
    <source>
        <dbReference type="Google" id="ProtNLM"/>
    </source>
</evidence>
<dbReference type="Gene3D" id="1.10.287.70">
    <property type="match status" value="1"/>
</dbReference>
<reference evidence="18" key="1">
    <citation type="submission" date="2021-04" db="EMBL/GenBank/DDBJ databases">
        <authorList>
            <consortium name="Wellcome Sanger Institute Data Sharing"/>
        </authorList>
    </citation>
    <scope>NUCLEOTIDE SEQUENCE [LARGE SCALE GENOMIC DNA]</scope>
</reference>
<evidence type="ECO:0000256" key="11">
    <source>
        <dbReference type="ARBA" id="ARBA00023136"/>
    </source>
</evidence>
<feature type="compositionally biased region" description="Polar residues" evidence="14">
    <location>
        <begin position="588"/>
        <end position="603"/>
    </location>
</feature>
<evidence type="ECO:0000259" key="17">
    <source>
        <dbReference type="Pfam" id="PF03520"/>
    </source>
</evidence>
<keyword evidence="3" id="KW-1003">Cell membrane</keyword>
<keyword evidence="6" id="KW-0631">Potassium channel</keyword>
<dbReference type="Pfam" id="PF03520">
    <property type="entry name" value="KCNQ_channel"/>
    <property type="match status" value="1"/>
</dbReference>
<dbReference type="GO" id="GO:0005249">
    <property type="term" value="F:voltage-gated potassium channel activity"/>
    <property type="evidence" value="ECO:0007669"/>
    <property type="project" value="InterPro"/>
</dbReference>
<evidence type="ECO:0000256" key="12">
    <source>
        <dbReference type="ARBA" id="ARBA00023303"/>
    </source>
</evidence>
<evidence type="ECO:0000256" key="3">
    <source>
        <dbReference type="ARBA" id="ARBA00022475"/>
    </source>
</evidence>
<proteinExistence type="predicted"/>
<protein>
    <recommendedName>
        <fullName evidence="20">Potassium voltage-gated channel subfamily Q member 4</fullName>
    </recommendedName>
</protein>
<keyword evidence="5 15" id="KW-0812">Transmembrane</keyword>
<evidence type="ECO:0000256" key="6">
    <source>
        <dbReference type="ARBA" id="ARBA00022826"/>
    </source>
</evidence>
<evidence type="ECO:0000256" key="5">
    <source>
        <dbReference type="ARBA" id="ARBA00022692"/>
    </source>
</evidence>
<dbReference type="PRINTS" id="PR01459">
    <property type="entry name" value="KCNQCHANNEL"/>
</dbReference>
<keyword evidence="10" id="KW-0406">Ion transport</keyword>
<dbReference type="InterPro" id="IPR013821">
    <property type="entry name" value="K_chnl_volt-dep_KCNQ_C"/>
</dbReference>
<reference evidence="18" key="2">
    <citation type="submission" date="2025-08" db="UniProtKB">
        <authorList>
            <consortium name="Ensembl"/>
        </authorList>
    </citation>
    <scope>IDENTIFICATION</scope>
</reference>
<evidence type="ECO:0000313" key="18">
    <source>
        <dbReference type="Ensembl" id="ENSATEP00000051583.1"/>
    </source>
</evidence>
<evidence type="ECO:0000256" key="15">
    <source>
        <dbReference type="SAM" id="Phobius"/>
    </source>
</evidence>
<reference evidence="18" key="3">
    <citation type="submission" date="2025-09" db="UniProtKB">
        <authorList>
            <consortium name="Ensembl"/>
        </authorList>
    </citation>
    <scope>IDENTIFICATION</scope>
</reference>
<organism evidence="18 19">
    <name type="scientific">Anabas testudineus</name>
    <name type="common">Climbing perch</name>
    <name type="synonym">Anthias testudineus</name>
    <dbReference type="NCBI Taxonomy" id="64144"/>
    <lineage>
        <taxon>Eukaryota</taxon>
        <taxon>Metazoa</taxon>
        <taxon>Chordata</taxon>
        <taxon>Craniata</taxon>
        <taxon>Vertebrata</taxon>
        <taxon>Euteleostomi</taxon>
        <taxon>Actinopterygii</taxon>
        <taxon>Neopterygii</taxon>
        <taxon>Teleostei</taxon>
        <taxon>Neoteleostei</taxon>
        <taxon>Acanthomorphata</taxon>
        <taxon>Anabantaria</taxon>
        <taxon>Anabantiformes</taxon>
        <taxon>Anabantoidei</taxon>
        <taxon>Anabantidae</taxon>
        <taxon>Anabas</taxon>
    </lineage>
</organism>
<name>A0A7N6APQ0_ANATE</name>
<sequence>MVPPAPNDDRRVEFVALTAVHTERRPPGPRANTSASSKRYRKLQNCLYNVLERPRGWAFIYHAFIFLLVFSCLVLSVFSTIPDHHKVANQGLFILEFVMIVVFGLEYFIRIWAAGCCCRYRGWQGRLRFARKPFCVIDFIVFVASLAVIAAGTQGNIFATSALRSMRFLQILRMVRMDRRGGTWKLLGSVVYAHSKELITAWYIGFLVLIFASFLVYLAEKDNNSDFNTYADSLWWGTITLTTIGYGDKTPRTWQGRLLAACFALLGVSFFALPAGILGSGFALKVQEQHRQKHFEKRRMPAANLIQAAWRLYSTDAKHSYLTATWYFYDSMLPSFSKMGFRDRIRMNNSRSSQTIRNKASPLPPGSGVRRSPSQENVPEATSPGKVQKSWSFNDRTRFRTSLRLKPRPPADVEGVGEESVEDKPYSDVAMEEVIPAVKTLIRAVRILKFLVAKRKFKETLRPYDVKDVIEQYSAGHLDMLGRIKSLQMRVDQIIGRGAVQPDKKARPEKGEKPLPELDPLDELSMMGRVVKVEKQVQSIENKLDLLLNFYSQCLKKGSSHFTLSSLLDPDLTSDYHSPTDQRDLFPSANTLNISQSESGNLE</sequence>
<evidence type="ECO:0000259" key="16">
    <source>
        <dbReference type="Pfam" id="PF00520"/>
    </source>
</evidence>
<evidence type="ECO:0000256" key="8">
    <source>
        <dbReference type="ARBA" id="ARBA00022958"/>
    </source>
</evidence>
<evidence type="ECO:0000256" key="9">
    <source>
        <dbReference type="ARBA" id="ARBA00022989"/>
    </source>
</evidence>
<feature type="transmembrane region" description="Helical" evidence="15">
    <location>
        <begin position="93"/>
        <end position="113"/>
    </location>
</feature>
<keyword evidence="9 15" id="KW-1133">Transmembrane helix</keyword>
<dbReference type="FunFam" id="1.10.287.70:FF:000016">
    <property type="entry name" value="Putative potassium voltage-gated channel subfamily KQT member 2"/>
    <property type="match status" value="1"/>
</dbReference>
<keyword evidence="11 15" id="KW-0472">Membrane</keyword>
<evidence type="ECO:0000256" key="14">
    <source>
        <dbReference type="SAM" id="MobiDB-lite"/>
    </source>
</evidence>
<feature type="region of interest" description="Disordered" evidence="14">
    <location>
        <begin position="348"/>
        <end position="390"/>
    </location>
</feature>
<dbReference type="Gene3D" id="6.10.140.1910">
    <property type="match status" value="2"/>
</dbReference>
<feature type="transmembrane region" description="Helical" evidence="15">
    <location>
        <begin position="201"/>
        <end position="219"/>
    </location>
</feature>
<evidence type="ECO:0000256" key="7">
    <source>
        <dbReference type="ARBA" id="ARBA00022882"/>
    </source>
</evidence>
<evidence type="ECO:0000256" key="1">
    <source>
        <dbReference type="ARBA" id="ARBA00004651"/>
    </source>
</evidence>
<comment type="catalytic activity">
    <reaction evidence="13">
        <text>K(+)(in) = K(+)(out)</text>
        <dbReference type="Rhea" id="RHEA:29463"/>
        <dbReference type="ChEBI" id="CHEBI:29103"/>
    </reaction>
</comment>
<keyword evidence="8" id="KW-0630">Potassium</keyword>
<evidence type="ECO:0000256" key="2">
    <source>
        <dbReference type="ARBA" id="ARBA00022448"/>
    </source>
</evidence>
<dbReference type="SUPFAM" id="SSF81324">
    <property type="entry name" value="Voltage-gated potassium channels"/>
    <property type="match status" value="1"/>
</dbReference>
<keyword evidence="2" id="KW-0813">Transport</keyword>
<keyword evidence="19" id="KW-1185">Reference proteome</keyword>
<dbReference type="Ensembl" id="ENSATET00000062491.2">
    <property type="protein sequence ID" value="ENSATEP00000051583.1"/>
    <property type="gene ID" value="ENSATEG00000015023.3"/>
</dbReference>
<dbReference type="InterPro" id="IPR005821">
    <property type="entry name" value="Ion_trans_dom"/>
</dbReference>
<dbReference type="GeneTree" id="ENSGT00940000159209"/>
<feature type="transmembrane region" description="Helical" evidence="15">
    <location>
        <begin position="258"/>
        <end position="284"/>
    </location>
</feature>
<gene>
    <name evidence="18" type="primary">KCNQ4</name>
</gene>
<dbReference type="InterPro" id="IPR003937">
    <property type="entry name" value="K_chnl_volt-dep_KCNQ"/>
</dbReference>
<feature type="compositionally biased region" description="Basic and acidic residues" evidence="14">
    <location>
        <begin position="502"/>
        <end position="516"/>
    </location>
</feature>
<dbReference type="PRINTS" id="PR00169">
    <property type="entry name" value="KCHANNEL"/>
</dbReference>
<keyword evidence="12" id="KW-0407">Ion channel</keyword>
<dbReference type="GO" id="GO:0008076">
    <property type="term" value="C:voltage-gated potassium channel complex"/>
    <property type="evidence" value="ECO:0007669"/>
    <property type="project" value="TreeGrafter"/>
</dbReference>
<keyword evidence="7" id="KW-0851">Voltage-gated channel</keyword>
<comment type="subcellular location">
    <subcellularLocation>
        <location evidence="1">Cell membrane</location>
        <topology evidence="1">Multi-pass membrane protein</topology>
    </subcellularLocation>
</comment>
<dbReference type="PANTHER" id="PTHR47735:SF7">
    <property type="entry name" value="POTASSIUM VOLTAGE-GATED CHANNEL SUBFAMILY KQT MEMBER 4"/>
    <property type="match status" value="1"/>
</dbReference>